<evidence type="ECO:0000256" key="3">
    <source>
        <dbReference type="ARBA" id="ARBA00023125"/>
    </source>
</evidence>
<dbReference type="InterPro" id="IPR017930">
    <property type="entry name" value="Myb_dom"/>
</dbReference>
<dbReference type="GO" id="GO:0001006">
    <property type="term" value="F:RNA polymerase III type 3 promoter sequence-specific DNA binding"/>
    <property type="evidence" value="ECO:0007669"/>
    <property type="project" value="TreeGrafter"/>
</dbReference>
<evidence type="ECO:0000256" key="5">
    <source>
        <dbReference type="ARBA" id="ARBA00023242"/>
    </source>
</evidence>
<organism evidence="7 8">
    <name type="scientific">Amblyomma americanum</name>
    <name type="common">Lone star tick</name>
    <dbReference type="NCBI Taxonomy" id="6943"/>
    <lineage>
        <taxon>Eukaryota</taxon>
        <taxon>Metazoa</taxon>
        <taxon>Ecdysozoa</taxon>
        <taxon>Arthropoda</taxon>
        <taxon>Chelicerata</taxon>
        <taxon>Arachnida</taxon>
        <taxon>Acari</taxon>
        <taxon>Parasitiformes</taxon>
        <taxon>Ixodida</taxon>
        <taxon>Ixodoidea</taxon>
        <taxon>Ixodidae</taxon>
        <taxon>Amblyomminae</taxon>
        <taxon>Amblyomma</taxon>
    </lineage>
</organism>
<comment type="caution">
    <text evidence="7">The sequence shown here is derived from an EMBL/GenBank/DDBJ whole genome shotgun (WGS) entry which is preliminary data.</text>
</comment>
<dbReference type="SUPFAM" id="SSF46689">
    <property type="entry name" value="Homeodomain-like"/>
    <property type="match status" value="1"/>
</dbReference>
<feature type="domain" description="HTH myb-type" evidence="6">
    <location>
        <begin position="42"/>
        <end position="72"/>
    </location>
</feature>
<evidence type="ECO:0000313" key="8">
    <source>
        <dbReference type="Proteomes" id="UP001321473"/>
    </source>
</evidence>
<name>A0AAQ4DK01_AMBAM</name>
<keyword evidence="3" id="KW-0238">DNA-binding</keyword>
<keyword evidence="8" id="KW-1185">Reference proteome</keyword>
<proteinExistence type="predicted"/>
<evidence type="ECO:0000259" key="6">
    <source>
        <dbReference type="PROSITE" id="PS51294"/>
    </source>
</evidence>
<evidence type="ECO:0000313" key="7">
    <source>
        <dbReference type="EMBL" id="KAK8762791.1"/>
    </source>
</evidence>
<dbReference type="PANTHER" id="PTHR46621:SF1">
    <property type="entry name" value="SNRNA-ACTIVATING PROTEIN COMPLEX SUBUNIT 4"/>
    <property type="match status" value="1"/>
</dbReference>
<dbReference type="GO" id="GO:0042796">
    <property type="term" value="P:snRNA transcription by RNA polymerase III"/>
    <property type="evidence" value="ECO:0007669"/>
    <property type="project" value="TreeGrafter"/>
</dbReference>
<dbReference type="PROSITE" id="PS51294">
    <property type="entry name" value="HTH_MYB"/>
    <property type="match status" value="1"/>
</dbReference>
<dbReference type="InterPro" id="IPR009057">
    <property type="entry name" value="Homeodomain-like_sf"/>
</dbReference>
<gene>
    <name evidence="7" type="ORF">V5799_025942</name>
</gene>
<dbReference type="AlphaFoldDB" id="A0AAQ4DK01"/>
<feature type="non-terminal residue" evidence="7">
    <location>
        <position position="72"/>
    </location>
</feature>
<dbReference type="Proteomes" id="UP001321473">
    <property type="component" value="Unassembled WGS sequence"/>
</dbReference>
<reference evidence="7 8" key="1">
    <citation type="journal article" date="2023" name="Arcadia Sci">
        <title>De novo assembly of a long-read Amblyomma americanum tick genome.</title>
        <authorList>
            <person name="Chou S."/>
            <person name="Poskanzer K.E."/>
            <person name="Rollins M."/>
            <person name="Thuy-Boun P.S."/>
        </authorList>
    </citation>
    <scope>NUCLEOTIDE SEQUENCE [LARGE SCALE GENOMIC DNA]</scope>
    <source>
        <strain evidence="7">F_SG_1</strain>
        <tissue evidence="7">Salivary glands</tissue>
    </source>
</reference>
<dbReference type="GO" id="GO:0005634">
    <property type="term" value="C:nucleus"/>
    <property type="evidence" value="ECO:0007669"/>
    <property type="project" value="UniProtKB-SubCell"/>
</dbReference>
<accession>A0AAQ4DK01</accession>
<keyword evidence="4" id="KW-0804">Transcription</keyword>
<dbReference type="GO" id="GO:0000978">
    <property type="term" value="F:RNA polymerase II cis-regulatory region sequence-specific DNA binding"/>
    <property type="evidence" value="ECO:0007669"/>
    <property type="project" value="TreeGrafter"/>
</dbReference>
<dbReference type="Pfam" id="PF13921">
    <property type="entry name" value="Myb_DNA-bind_6"/>
    <property type="match status" value="1"/>
</dbReference>
<dbReference type="GO" id="GO:0019185">
    <property type="term" value="C:snRNA-activating protein complex"/>
    <property type="evidence" value="ECO:0007669"/>
    <property type="project" value="TreeGrafter"/>
</dbReference>
<evidence type="ECO:0000256" key="4">
    <source>
        <dbReference type="ARBA" id="ARBA00023163"/>
    </source>
</evidence>
<evidence type="ECO:0000256" key="2">
    <source>
        <dbReference type="ARBA" id="ARBA00023015"/>
    </source>
</evidence>
<dbReference type="GO" id="GO:0042795">
    <property type="term" value="P:snRNA transcription by RNA polymerase II"/>
    <property type="evidence" value="ECO:0007669"/>
    <property type="project" value="TreeGrafter"/>
</dbReference>
<dbReference type="InterPro" id="IPR051575">
    <property type="entry name" value="Myb-like_DNA-bd"/>
</dbReference>
<evidence type="ECO:0000256" key="1">
    <source>
        <dbReference type="ARBA" id="ARBA00004123"/>
    </source>
</evidence>
<keyword evidence="2" id="KW-0805">Transcription regulation</keyword>
<sequence>MTLVELLEQSTRPIDWLRIAAMDMNSDRTAFGCEMHWCHLLDVRLNQGPWTPEEEERLCTLVTKWDERCWDQ</sequence>
<dbReference type="Gene3D" id="1.10.10.60">
    <property type="entry name" value="Homeodomain-like"/>
    <property type="match status" value="1"/>
</dbReference>
<dbReference type="EMBL" id="JARKHS020029780">
    <property type="protein sequence ID" value="KAK8762791.1"/>
    <property type="molecule type" value="Genomic_DNA"/>
</dbReference>
<protein>
    <recommendedName>
        <fullName evidence="6">HTH myb-type domain-containing protein</fullName>
    </recommendedName>
</protein>
<comment type="subcellular location">
    <subcellularLocation>
        <location evidence="1">Nucleus</location>
    </subcellularLocation>
</comment>
<dbReference type="PANTHER" id="PTHR46621">
    <property type="entry name" value="SNRNA-ACTIVATING PROTEIN COMPLEX SUBUNIT 4"/>
    <property type="match status" value="1"/>
</dbReference>
<keyword evidence="5" id="KW-0539">Nucleus</keyword>